<dbReference type="Pfam" id="PF02518">
    <property type="entry name" value="HATPase_c"/>
    <property type="match status" value="1"/>
</dbReference>
<dbReference type="PANTHER" id="PTHR43047:SF72">
    <property type="entry name" value="OSMOSENSING HISTIDINE PROTEIN KINASE SLN1"/>
    <property type="match status" value="1"/>
</dbReference>
<dbReference type="STRING" id="1223802.SUTH_01824"/>
<evidence type="ECO:0000256" key="2">
    <source>
        <dbReference type="ARBA" id="ARBA00012438"/>
    </source>
</evidence>
<keyword evidence="4 6" id="KW-0418">Kinase</keyword>
<dbReference type="EMBL" id="AP012547">
    <property type="protein sequence ID" value="BAO29616.1"/>
    <property type="molecule type" value="Genomic_DNA"/>
</dbReference>
<organism evidence="6 7">
    <name type="scientific">Sulfuritalea hydrogenivorans sk43H</name>
    <dbReference type="NCBI Taxonomy" id="1223802"/>
    <lineage>
        <taxon>Bacteria</taxon>
        <taxon>Pseudomonadati</taxon>
        <taxon>Pseudomonadota</taxon>
        <taxon>Betaproteobacteria</taxon>
        <taxon>Nitrosomonadales</taxon>
        <taxon>Sterolibacteriaceae</taxon>
        <taxon>Sulfuritalea</taxon>
    </lineage>
</organism>
<accession>W0SEY2</accession>
<protein>
    <recommendedName>
        <fullName evidence="2">histidine kinase</fullName>
        <ecNumber evidence="2">2.7.13.3</ecNumber>
    </recommendedName>
</protein>
<name>W0SEY2_9PROT</name>
<evidence type="ECO:0000256" key="1">
    <source>
        <dbReference type="ARBA" id="ARBA00000085"/>
    </source>
</evidence>
<comment type="catalytic activity">
    <reaction evidence="1">
        <text>ATP + protein L-histidine = ADP + protein N-phospho-L-histidine.</text>
        <dbReference type="EC" id="2.7.13.3"/>
    </reaction>
</comment>
<evidence type="ECO:0000313" key="7">
    <source>
        <dbReference type="Proteomes" id="UP000031637"/>
    </source>
</evidence>
<reference evidence="6 7" key="1">
    <citation type="journal article" date="2014" name="Syst. Appl. Microbiol.">
        <title>Complete genomes of freshwater sulfur oxidizers Sulfuricella denitrificans skB26 and Sulfuritalea hydrogenivorans sk43H: genetic insights into the sulfur oxidation pathway of betaproteobacteria.</title>
        <authorList>
            <person name="Watanabe T."/>
            <person name="Kojima H."/>
            <person name="Fukui M."/>
        </authorList>
    </citation>
    <scope>NUCLEOTIDE SEQUENCE [LARGE SCALE GENOMIC DNA]</scope>
    <source>
        <strain evidence="6">DSM22779</strain>
    </source>
</reference>
<evidence type="ECO:0000256" key="3">
    <source>
        <dbReference type="ARBA" id="ARBA00022679"/>
    </source>
</evidence>
<gene>
    <name evidence="6" type="ORF">SUTH_01824</name>
</gene>
<dbReference type="EC" id="2.7.13.3" evidence="2"/>
<dbReference type="AlphaFoldDB" id="W0SEY2"/>
<dbReference type="PANTHER" id="PTHR43047">
    <property type="entry name" value="TWO-COMPONENT HISTIDINE PROTEIN KINASE"/>
    <property type="match status" value="1"/>
</dbReference>
<dbReference type="HOGENOM" id="CLU_000445_89_31_4"/>
<evidence type="ECO:0000313" key="6">
    <source>
        <dbReference type="EMBL" id="BAO29616.1"/>
    </source>
</evidence>
<dbReference type="GO" id="GO:0009927">
    <property type="term" value="F:histidine phosphotransfer kinase activity"/>
    <property type="evidence" value="ECO:0007669"/>
    <property type="project" value="TreeGrafter"/>
</dbReference>
<dbReference type="SMART" id="SM00387">
    <property type="entry name" value="HATPase_c"/>
    <property type="match status" value="1"/>
</dbReference>
<keyword evidence="3" id="KW-0808">Transferase</keyword>
<dbReference type="CDD" id="cd00075">
    <property type="entry name" value="HATPase"/>
    <property type="match status" value="1"/>
</dbReference>
<dbReference type="Proteomes" id="UP000031637">
    <property type="component" value="Chromosome"/>
</dbReference>
<dbReference type="PRINTS" id="PR00344">
    <property type="entry name" value="BCTRLSENSOR"/>
</dbReference>
<dbReference type="GO" id="GO:0005886">
    <property type="term" value="C:plasma membrane"/>
    <property type="evidence" value="ECO:0007669"/>
    <property type="project" value="TreeGrafter"/>
</dbReference>
<dbReference type="InterPro" id="IPR003594">
    <property type="entry name" value="HATPase_dom"/>
</dbReference>
<dbReference type="KEGG" id="shd:SUTH_01824"/>
<feature type="domain" description="Histidine kinase" evidence="5">
    <location>
        <begin position="1"/>
        <end position="107"/>
    </location>
</feature>
<keyword evidence="7" id="KW-1185">Reference proteome</keyword>
<dbReference type="PROSITE" id="PS50109">
    <property type="entry name" value="HIS_KIN"/>
    <property type="match status" value="1"/>
</dbReference>
<sequence length="131" mass="13507">MLANVLSNAVKHSPAGGAIDLCCGAREMDGKTFVEIAVADHGIGMQPDQIARVSERFYRADTSGNIPGTGLGMTIVKEIVELHGGGFTVDSTIGAGTTVVLWIPAVDITLMAGIPQPLTNRDTEGAAATSQ</sequence>
<dbReference type="GO" id="GO:0000155">
    <property type="term" value="F:phosphorelay sensor kinase activity"/>
    <property type="evidence" value="ECO:0007669"/>
    <property type="project" value="TreeGrafter"/>
</dbReference>
<evidence type="ECO:0000256" key="4">
    <source>
        <dbReference type="ARBA" id="ARBA00022777"/>
    </source>
</evidence>
<dbReference type="SUPFAM" id="SSF55874">
    <property type="entry name" value="ATPase domain of HSP90 chaperone/DNA topoisomerase II/histidine kinase"/>
    <property type="match status" value="1"/>
</dbReference>
<dbReference type="InterPro" id="IPR036890">
    <property type="entry name" value="HATPase_C_sf"/>
</dbReference>
<dbReference type="Gene3D" id="3.30.565.10">
    <property type="entry name" value="Histidine kinase-like ATPase, C-terminal domain"/>
    <property type="match status" value="1"/>
</dbReference>
<dbReference type="InterPro" id="IPR005467">
    <property type="entry name" value="His_kinase_dom"/>
</dbReference>
<evidence type="ECO:0000259" key="5">
    <source>
        <dbReference type="PROSITE" id="PS50109"/>
    </source>
</evidence>
<proteinExistence type="predicted"/>
<dbReference type="InterPro" id="IPR004358">
    <property type="entry name" value="Sig_transdc_His_kin-like_C"/>
</dbReference>